<dbReference type="Gene3D" id="3.40.710.10">
    <property type="entry name" value="DD-peptidase/beta-lactamase superfamily"/>
    <property type="match status" value="1"/>
</dbReference>
<proteinExistence type="predicted"/>
<dbReference type="InterPro" id="IPR001466">
    <property type="entry name" value="Beta-lactam-related"/>
</dbReference>
<geneLocation type="plasmid" evidence="2 3">
    <name>unnamed1</name>
</geneLocation>
<feature type="domain" description="Beta-lactamase-related" evidence="1">
    <location>
        <begin position="27"/>
        <end position="325"/>
    </location>
</feature>
<dbReference type="InterPro" id="IPR012338">
    <property type="entry name" value="Beta-lactam/transpept-like"/>
</dbReference>
<dbReference type="RefSeq" id="WP_188341970.1">
    <property type="nucleotide sequence ID" value="NZ_CP061282.1"/>
</dbReference>
<organism evidence="2 3">
    <name type="scientific">Streptomyces xanthii</name>
    <dbReference type="NCBI Taxonomy" id="2768069"/>
    <lineage>
        <taxon>Bacteria</taxon>
        <taxon>Bacillati</taxon>
        <taxon>Actinomycetota</taxon>
        <taxon>Actinomycetes</taxon>
        <taxon>Kitasatosporales</taxon>
        <taxon>Streptomycetaceae</taxon>
        <taxon>Streptomyces</taxon>
    </lineage>
</organism>
<dbReference type="PANTHER" id="PTHR46825:SF7">
    <property type="entry name" value="D-ALANYL-D-ALANINE CARBOXYPEPTIDASE"/>
    <property type="match status" value="1"/>
</dbReference>
<evidence type="ECO:0000313" key="3">
    <source>
        <dbReference type="Proteomes" id="UP000516428"/>
    </source>
</evidence>
<keyword evidence="2" id="KW-0614">Plasmid</keyword>
<dbReference type="KEGG" id="sxn:IAG42_36845"/>
<dbReference type="Proteomes" id="UP000516428">
    <property type="component" value="Plasmid unnamed1"/>
</dbReference>
<dbReference type="SUPFAM" id="SSF56601">
    <property type="entry name" value="beta-lactamase/transpeptidase-like"/>
    <property type="match status" value="1"/>
</dbReference>
<dbReference type="InterPro" id="IPR050491">
    <property type="entry name" value="AmpC-like"/>
</dbReference>
<dbReference type="Pfam" id="PF00144">
    <property type="entry name" value="Beta-lactamase"/>
    <property type="match status" value="1"/>
</dbReference>
<evidence type="ECO:0000259" key="1">
    <source>
        <dbReference type="Pfam" id="PF00144"/>
    </source>
</evidence>
<protein>
    <submittedName>
        <fullName evidence="2">Beta-lactamase family protein</fullName>
    </submittedName>
</protein>
<dbReference type="EMBL" id="CP061282">
    <property type="protein sequence ID" value="QNS09315.1"/>
    <property type="molecule type" value="Genomic_DNA"/>
</dbReference>
<reference evidence="2 3" key="1">
    <citation type="submission" date="2020-09" db="EMBL/GenBank/DDBJ databases">
        <title>A novel species.</title>
        <authorList>
            <person name="Gao J."/>
        </authorList>
    </citation>
    <scope>NUCLEOTIDE SEQUENCE [LARGE SCALE GENOMIC DNA]</scope>
    <source>
        <strain evidence="2 3">CRXT-Y-14</strain>
        <plasmid evidence="2 3">unnamed1</plasmid>
    </source>
</reference>
<keyword evidence="3" id="KW-1185">Reference proteome</keyword>
<name>A0A7H1BKR0_9ACTN</name>
<dbReference type="AlphaFoldDB" id="A0A7H1BKR0"/>
<gene>
    <name evidence="2" type="ORF">IAG42_36845</name>
</gene>
<evidence type="ECO:0000313" key="2">
    <source>
        <dbReference type="EMBL" id="QNS09315.1"/>
    </source>
</evidence>
<dbReference type="PANTHER" id="PTHR46825">
    <property type="entry name" value="D-ALANYL-D-ALANINE-CARBOXYPEPTIDASE/ENDOPEPTIDASE AMPH"/>
    <property type="match status" value="1"/>
</dbReference>
<sequence length="359" mass="39320">MTQTTIARPETSALQTAVQGAADRLVELGAAGVQFRVARGEESFVVTSGIAELGTDRPVPEDGRFRISCITKPFVAVVVLQLVAEGKIDLDRTVESYLPGLLPEYGEKITIRNLMQHTSGLYNYMDSFQKPGDRFLRDRYKHYEPKDLIAIAAAKPLEFEPGTKFMYCNTNYFIIGLLIDKVTGRSYREEITERVLRPLDLTETVLPGDDPNIPEPHARGYMEIGGKPVDVTLMNPSEAGCAGEIISTTKDLDTFFSGLFGGKLLAEAQLAEMTTALPPEMIENLPMGIGYGLGIMKLQNDKDLDLWGHGAGIPGYATLAATTRDLHARVQLSFTIGDKDFGHDAEQAVIRGVNTALCF</sequence>
<accession>A0A7H1BKR0</accession>